<dbReference type="SUPFAM" id="SSF52467">
    <property type="entry name" value="DHS-like NAD/FAD-binding domain"/>
    <property type="match status" value="1"/>
</dbReference>
<dbReference type="Pfam" id="PF02775">
    <property type="entry name" value="TPP_enzyme_C"/>
    <property type="match status" value="1"/>
</dbReference>
<evidence type="ECO:0000259" key="13">
    <source>
        <dbReference type="Pfam" id="PF02775"/>
    </source>
</evidence>
<evidence type="ECO:0000256" key="1">
    <source>
        <dbReference type="ARBA" id="ARBA00004974"/>
    </source>
</evidence>
<comment type="caution">
    <text evidence="15">The sequence shown here is derived from an EMBL/GenBank/DDBJ whole genome shotgun (WGS) entry which is preliminary data.</text>
</comment>
<dbReference type="InterPro" id="IPR012000">
    <property type="entry name" value="Thiamin_PyroP_enz_cen_dom"/>
</dbReference>
<evidence type="ECO:0000256" key="3">
    <source>
        <dbReference type="ARBA" id="ARBA00007812"/>
    </source>
</evidence>
<dbReference type="GO" id="GO:0003984">
    <property type="term" value="F:acetolactate synthase activity"/>
    <property type="evidence" value="ECO:0007669"/>
    <property type="project" value="UniProtKB-EC"/>
</dbReference>
<dbReference type="Pfam" id="PF02776">
    <property type="entry name" value="TPP_enzyme_N"/>
    <property type="match status" value="1"/>
</dbReference>
<dbReference type="SUPFAM" id="SSF52518">
    <property type="entry name" value="Thiamin diphosphate-binding fold (THDP-binding)"/>
    <property type="match status" value="2"/>
</dbReference>
<evidence type="ECO:0000256" key="2">
    <source>
        <dbReference type="ARBA" id="ARBA00005025"/>
    </source>
</evidence>
<comment type="cofactor">
    <cofactor evidence="11">
        <name>Mg(2+)</name>
        <dbReference type="ChEBI" id="CHEBI:18420"/>
    </cofactor>
    <text evidence="11">Binds 1 Mg(2+) ion per subunit.</text>
</comment>
<proteinExistence type="inferred from homology"/>
<name>A0ABT3YEY0_9HYPH</name>
<dbReference type="NCBIfam" id="NF006581">
    <property type="entry name" value="PRK09107.1"/>
    <property type="match status" value="1"/>
</dbReference>
<evidence type="ECO:0000259" key="14">
    <source>
        <dbReference type="Pfam" id="PF02776"/>
    </source>
</evidence>
<dbReference type="Gene3D" id="3.40.50.1220">
    <property type="entry name" value="TPP-binding domain"/>
    <property type="match status" value="1"/>
</dbReference>
<evidence type="ECO:0000256" key="8">
    <source>
        <dbReference type="ARBA" id="ARBA00022842"/>
    </source>
</evidence>
<gene>
    <name evidence="15" type="ORF">OEG82_10040</name>
</gene>
<evidence type="ECO:0000256" key="10">
    <source>
        <dbReference type="ARBA" id="ARBA00023304"/>
    </source>
</evidence>
<keyword evidence="10 11" id="KW-0100">Branched-chain amino acid biosynthesis</keyword>
<comment type="cofactor">
    <cofactor evidence="11">
        <name>thiamine diphosphate</name>
        <dbReference type="ChEBI" id="CHEBI:58937"/>
    </cofactor>
    <text evidence="11">Binds 1 thiamine pyrophosphate per subunit.</text>
</comment>
<dbReference type="EMBL" id="JAOVZQ010000001">
    <property type="protein sequence ID" value="MCY0094362.1"/>
    <property type="molecule type" value="Genomic_DNA"/>
</dbReference>
<organism evidence="15 16">
    <name type="scientific">Hoeflea ulvae</name>
    <dbReference type="NCBI Taxonomy" id="2983764"/>
    <lineage>
        <taxon>Bacteria</taxon>
        <taxon>Pseudomonadati</taxon>
        <taxon>Pseudomonadota</taxon>
        <taxon>Alphaproteobacteria</taxon>
        <taxon>Hyphomicrobiales</taxon>
        <taxon>Rhizobiaceae</taxon>
        <taxon>Hoeflea</taxon>
    </lineage>
</organism>
<dbReference type="EC" id="2.2.1.6" evidence="4 11"/>
<feature type="domain" description="Thiamine pyrophosphate enzyme N-terminal TPP-binding" evidence="14">
    <location>
        <begin position="8"/>
        <end position="124"/>
    </location>
</feature>
<dbReference type="InterPro" id="IPR045229">
    <property type="entry name" value="TPP_enz"/>
</dbReference>
<evidence type="ECO:0000256" key="5">
    <source>
        <dbReference type="ARBA" id="ARBA00022605"/>
    </source>
</evidence>
<keyword evidence="9 11" id="KW-0786">Thiamine pyrophosphate</keyword>
<evidence type="ECO:0000256" key="9">
    <source>
        <dbReference type="ARBA" id="ARBA00023052"/>
    </source>
</evidence>
<protein>
    <recommendedName>
        <fullName evidence="4 11">Acetolactate synthase</fullName>
        <ecNumber evidence="4 11">2.2.1.6</ecNumber>
    </recommendedName>
</protein>
<evidence type="ECO:0000313" key="16">
    <source>
        <dbReference type="Proteomes" id="UP001081283"/>
    </source>
</evidence>
<feature type="domain" description="Thiamine pyrophosphate enzyme central" evidence="12">
    <location>
        <begin position="199"/>
        <end position="335"/>
    </location>
</feature>
<keyword evidence="5 11" id="KW-0028">Amino-acid biosynthesis</keyword>
<comment type="catalytic activity">
    <reaction evidence="11">
        <text>2 pyruvate + H(+) = (2S)-2-acetolactate + CO2</text>
        <dbReference type="Rhea" id="RHEA:25249"/>
        <dbReference type="ChEBI" id="CHEBI:15361"/>
        <dbReference type="ChEBI" id="CHEBI:15378"/>
        <dbReference type="ChEBI" id="CHEBI:16526"/>
        <dbReference type="ChEBI" id="CHEBI:58476"/>
        <dbReference type="EC" id="2.2.1.6"/>
    </reaction>
</comment>
<sequence length="591" mass="64405">MAGKQMEMTGAEMVLQALKDNGVKHMFGYPGGAVLPIYDELHQQDDIEHILVRHEQGAGHMAEGYARSTGKPGVVLVTSGPGATNVVTALQDALMDSIPLVCLTGQVPTALIGSDAFQECDTVGITRPCTKHNWLVKDVNQLSRVIHEAFRVATTGRPGPVVVDIPKDVQFATGIYTPPSPVIEQKSYQPKLAGDLDQIRAAVDLMAGARRPIIYSGGGVVNSGREASQLLRELVELTGAPITSTLMGLGAYPASGKNWMGMLGMHGTYEANMAMHDCDVMICIGARFDDRITGRLDAFSPNSKKIHIDIDPSSINKNVHTDIGIVGDIGHVLEDMVRLWRASKKTDASQLADWWSQINKWRGRNSLAYAANKDVIMPQYAVQRLYELTKDRDTYITTEVGQHQMWAAQFYGFEEPNRWMTSGGLGTMGYGFPAAVGVQVAHRDSLVIDIAGDASIQMCIQEMSCAVQYGLPVKIFILNNQYMGMVRQWQQLLHGNRLSHSYTESMPDFVKLAEAYGGSGIRCDKPADLDDAIRKMIDTPGPVIFDCRVAALANCFPMIPSGKAHNEMLLPDEASDEAVANAIDAKGRALV</sequence>
<dbReference type="Proteomes" id="UP001081283">
    <property type="component" value="Unassembled WGS sequence"/>
</dbReference>
<dbReference type="InterPro" id="IPR011766">
    <property type="entry name" value="TPP_enzyme_TPP-bd"/>
</dbReference>
<dbReference type="InterPro" id="IPR039368">
    <property type="entry name" value="AHAS_TPP"/>
</dbReference>
<keyword evidence="16" id="KW-1185">Reference proteome</keyword>
<dbReference type="CDD" id="cd07035">
    <property type="entry name" value="TPP_PYR_POX_like"/>
    <property type="match status" value="1"/>
</dbReference>
<dbReference type="InterPro" id="IPR012001">
    <property type="entry name" value="Thiamin_PyroP_enz_TPP-bd_dom"/>
</dbReference>
<comment type="pathway">
    <text evidence="1 11">Amino-acid biosynthesis; L-isoleucine biosynthesis; L-isoleucine from 2-oxobutanoate: step 1/4.</text>
</comment>
<feature type="domain" description="Thiamine pyrophosphate enzyme TPP-binding" evidence="13">
    <location>
        <begin position="400"/>
        <end position="547"/>
    </location>
</feature>
<evidence type="ECO:0000313" key="15">
    <source>
        <dbReference type="EMBL" id="MCY0094362.1"/>
    </source>
</evidence>
<dbReference type="RefSeq" id="WP_267612316.1">
    <property type="nucleotide sequence ID" value="NZ_JAOVZQ010000001.1"/>
</dbReference>
<dbReference type="Pfam" id="PF00205">
    <property type="entry name" value="TPP_enzyme_M"/>
    <property type="match status" value="1"/>
</dbReference>
<evidence type="ECO:0000256" key="11">
    <source>
        <dbReference type="RuleBase" id="RU003591"/>
    </source>
</evidence>
<keyword evidence="7 11" id="KW-0479">Metal-binding</keyword>
<accession>A0ABT3YEY0</accession>
<dbReference type="NCBIfam" id="TIGR00118">
    <property type="entry name" value="acolac_lg"/>
    <property type="match status" value="1"/>
</dbReference>
<dbReference type="Gene3D" id="3.40.50.970">
    <property type="match status" value="2"/>
</dbReference>
<evidence type="ECO:0000256" key="4">
    <source>
        <dbReference type="ARBA" id="ARBA00013145"/>
    </source>
</evidence>
<dbReference type="InterPro" id="IPR012846">
    <property type="entry name" value="Acetolactate_synth_lsu"/>
</dbReference>
<comment type="pathway">
    <text evidence="2 11">Amino-acid biosynthesis; L-valine biosynthesis; L-valine from pyruvate: step 1/4.</text>
</comment>
<keyword evidence="8 11" id="KW-0460">Magnesium</keyword>
<comment type="similarity">
    <text evidence="3 11">Belongs to the TPP enzyme family.</text>
</comment>
<evidence type="ECO:0000256" key="6">
    <source>
        <dbReference type="ARBA" id="ARBA00022679"/>
    </source>
</evidence>
<evidence type="ECO:0000259" key="12">
    <source>
        <dbReference type="Pfam" id="PF00205"/>
    </source>
</evidence>
<reference evidence="15" key="1">
    <citation type="submission" date="2022-10" db="EMBL/GenBank/DDBJ databases">
        <title>Hoeflea sp. J2-29, isolated from marine algae.</title>
        <authorList>
            <person name="Kristyanto S."/>
            <person name="Kim J.M."/>
            <person name="Jeon C.O."/>
        </authorList>
    </citation>
    <scope>NUCLEOTIDE SEQUENCE</scope>
    <source>
        <strain evidence="15">J2-29</strain>
    </source>
</reference>
<dbReference type="InterPro" id="IPR029035">
    <property type="entry name" value="DHS-like_NAD/FAD-binding_dom"/>
</dbReference>
<evidence type="ECO:0000256" key="7">
    <source>
        <dbReference type="ARBA" id="ARBA00022723"/>
    </source>
</evidence>
<dbReference type="PANTHER" id="PTHR18968:SF13">
    <property type="entry name" value="ACETOLACTATE SYNTHASE CATALYTIC SUBUNIT, MITOCHONDRIAL"/>
    <property type="match status" value="1"/>
</dbReference>
<keyword evidence="6 11" id="KW-0808">Transferase</keyword>
<dbReference type="CDD" id="cd02015">
    <property type="entry name" value="TPP_AHAS"/>
    <property type="match status" value="1"/>
</dbReference>
<dbReference type="InterPro" id="IPR029061">
    <property type="entry name" value="THDP-binding"/>
</dbReference>
<dbReference type="PANTHER" id="PTHR18968">
    <property type="entry name" value="THIAMINE PYROPHOSPHATE ENZYMES"/>
    <property type="match status" value="1"/>
</dbReference>